<accession>A0A087IH98</accession>
<evidence type="ECO:0000256" key="1">
    <source>
        <dbReference type="ARBA" id="ARBA00023015"/>
    </source>
</evidence>
<sequence>MDALSALVQHAAPKANLFFSGNLCGSSESASHGQGGQLHLLKSGELNVYESHGRKHVLTEPTLIFYPKGRRHSIQSRTLQGCDLVCATVSFQDSPLLRAMPEVVVIPLSELTHLESVLSLLFDEAFSQRYGYVASIAHLLDLLLILLIRHLVAENICQAGVLAALAHPRLASSLEVMHNQMDHPWTIESLAREAGMSRARFAAVFQQTLGQPPLTYLTEVRLLKAQQLLLSGQAIKSVALEVGYSGSVAFTRAFSRCFDITPAQWLALQKAQAHTSPAE</sequence>
<proteinExistence type="predicted"/>
<dbReference type="InterPro" id="IPR037923">
    <property type="entry name" value="HTH-like"/>
</dbReference>
<dbReference type="EMBL" id="JAFKOQ010000006">
    <property type="protein sequence ID" value="MBN8122504.1"/>
    <property type="molecule type" value="Genomic_DNA"/>
</dbReference>
<dbReference type="Pfam" id="PF12852">
    <property type="entry name" value="Cupin_6"/>
    <property type="match status" value="1"/>
</dbReference>
<protein>
    <submittedName>
        <fullName evidence="6">AraC family transcriptional regulator</fullName>
    </submittedName>
    <submittedName>
        <fullName evidence="7">Helix-turn-helix transcriptional regulator</fullName>
    </submittedName>
</protein>
<dbReference type="InterPro" id="IPR050204">
    <property type="entry name" value="AraC_XylS_family_regulators"/>
</dbReference>
<evidence type="ECO:0000256" key="4">
    <source>
        <dbReference type="ARBA" id="ARBA00023163"/>
    </source>
</evidence>
<dbReference type="InterPro" id="IPR032783">
    <property type="entry name" value="AraC_lig"/>
</dbReference>
<dbReference type="PROSITE" id="PS01124">
    <property type="entry name" value="HTH_ARAC_FAMILY_2"/>
    <property type="match status" value="1"/>
</dbReference>
<feature type="domain" description="HTH araC/xylS-type" evidence="5">
    <location>
        <begin position="171"/>
        <end position="268"/>
    </location>
</feature>
<keyword evidence="1" id="KW-0805">Transcription regulation</keyword>
<dbReference type="SUPFAM" id="SSF46689">
    <property type="entry name" value="Homeodomain-like"/>
    <property type="match status" value="2"/>
</dbReference>
<evidence type="ECO:0000313" key="6">
    <source>
        <dbReference type="EMBL" id="HAS8540789.1"/>
    </source>
</evidence>
<dbReference type="Proteomes" id="UP000863257">
    <property type="component" value="Unassembled WGS sequence"/>
</dbReference>
<dbReference type="SUPFAM" id="SSF51215">
    <property type="entry name" value="Regulatory protein AraC"/>
    <property type="match status" value="1"/>
</dbReference>
<dbReference type="GO" id="GO:0003700">
    <property type="term" value="F:DNA-binding transcription factor activity"/>
    <property type="evidence" value="ECO:0007669"/>
    <property type="project" value="InterPro"/>
</dbReference>
<dbReference type="EMBL" id="DACRBY010000016">
    <property type="protein sequence ID" value="HAS8540789.1"/>
    <property type="molecule type" value="Genomic_DNA"/>
</dbReference>
<dbReference type="PANTHER" id="PTHR46796:SF7">
    <property type="entry name" value="ARAC FAMILY TRANSCRIPTIONAL REGULATOR"/>
    <property type="match status" value="1"/>
</dbReference>
<keyword evidence="3" id="KW-0010">Activator</keyword>
<dbReference type="GO" id="GO:0043565">
    <property type="term" value="F:sequence-specific DNA binding"/>
    <property type="evidence" value="ECO:0007669"/>
    <property type="project" value="InterPro"/>
</dbReference>
<dbReference type="OrthoDB" id="9783876at2"/>
<evidence type="ECO:0000313" key="7">
    <source>
        <dbReference type="EMBL" id="MBN8122504.1"/>
    </source>
</evidence>
<reference evidence="7" key="3">
    <citation type="submission" date="2021-03" db="EMBL/GenBank/DDBJ databases">
        <title>Study of the foodborne Vibrio vulnificus isolates from China.</title>
        <authorList>
            <person name="Zheng Z."/>
            <person name="Ye L."/>
        </authorList>
    </citation>
    <scope>NUCLEOTIDE SEQUENCE</scope>
    <source>
        <strain evidence="7">Vv1582</strain>
    </source>
</reference>
<dbReference type="InterPro" id="IPR009057">
    <property type="entry name" value="Homeodomain-like_sf"/>
</dbReference>
<dbReference type="AlphaFoldDB" id="A0A087IH98"/>
<reference evidence="6" key="1">
    <citation type="journal article" date="2018" name="Genome Biol.">
        <title>SKESA: strategic k-mer extension for scrupulous assemblies.</title>
        <authorList>
            <person name="Souvorov A."/>
            <person name="Agarwala R."/>
            <person name="Lipman D.J."/>
        </authorList>
    </citation>
    <scope>NUCLEOTIDE SEQUENCE</scope>
    <source>
        <strain evidence="6">BCW_3452</strain>
    </source>
</reference>
<evidence type="ECO:0000259" key="5">
    <source>
        <dbReference type="PROSITE" id="PS01124"/>
    </source>
</evidence>
<dbReference type="InterPro" id="IPR018060">
    <property type="entry name" value="HTH_AraC"/>
</dbReference>
<name>A0A087IH98_VIBVL</name>
<evidence type="ECO:0000256" key="3">
    <source>
        <dbReference type="ARBA" id="ARBA00023159"/>
    </source>
</evidence>
<evidence type="ECO:0000256" key="2">
    <source>
        <dbReference type="ARBA" id="ARBA00023125"/>
    </source>
</evidence>
<gene>
    <name evidence="6" type="ORF">I7730_13455</name>
    <name evidence="7" type="ORF">J0J18_12235</name>
</gene>
<dbReference type="PROSITE" id="PS00041">
    <property type="entry name" value="HTH_ARAC_FAMILY_1"/>
    <property type="match status" value="1"/>
</dbReference>
<keyword evidence="2" id="KW-0238">DNA-binding</keyword>
<dbReference type="Pfam" id="PF12833">
    <property type="entry name" value="HTH_18"/>
    <property type="match status" value="1"/>
</dbReference>
<organism evidence="6">
    <name type="scientific">Vibrio vulnificus</name>
    <dbReference type="NCBI Taxonomy" id="672"/>
    <lineage>
        <taxon>Bacteria</taxon>
        <taxon>Pseudomonadati</taxon>
        <taxon>Pseudomonadota</taxon>
        <taxon>Gammaproteobacteria</taxon>
        <taxon>Vibrionales</taxon>
        <taxon>Vibrionaceae</taxon>
        <taxon>Vibrio</taxon>
    </lineage>
</organism>
<dbReference type="SMART" id="SM00342">
    <property type="entry name" value="HTH_ARAC"/>
    <property type="match status" value="1"/>
</dbReference>
<comment type="caution">
    <text evidence="6">The sequence shown here is derived from an EMBL/GenBank/DDBJ whole genome shotgun (WGS) entry which is preliminary data.</text>
</comment>
<dbReference type="InterPro" id="IPR018062">
    <property type="entry name" value="HTH_AraC-typ_CS"/>
</dbReference>
<dbReference type="Proteomes" id="UP000664056">
    <property type="component" value="Unassembled WGS sequence"/>
</dbReference>
<dbReference type="PANTHER" id="PTHR46796">
    <property type="entry name" value="HTH-TYPE TRANSCRIPTIONAL ACTIVATOR RHAS-RELATED"/>
    <property type="match status" value="1"/>
</dbReference>
<dbReference type="Gene3D" id="1.10.10.60">
    <property type="entry name" value="Homeodomain-like"/>
    <property type="match status" value="2"/>
</dbReference>
<keyword evidence="4" id="KW-0804">Transcription</keyword>
<reference evidence="6" key="2">
    <citation type="submission" date="2019-01" db="EMBL/GenBank/DDBJ databases">
        <authorList>
            <consortium name="NCBI Pathogen Detection Project"/>
        </authorList>
    </citation>
    <scope>NUCLEOTIDE SEQUENCE</scope>
    <source>
        <strain evidence="6">BCW_3452</strain>
    </source>
</reference>
<dbReference type="RefSeq" id="WP_039548481.1">
    <property type="nucleotide sequence ID" value="NZ_CP016321.1"/>
</dbReference>